<accession>A0A6V8NQD5</accession>
<keyword evidence="2" id="KW-0479">Metal-binding</keyword>
<reference evidence="3 4" key="1">
    <citation type="journal article" date="2020" name="Front. Microbiol.">
        <title>Single-cell genomics of novel Actinobacteria with the Wood-Ljungdahl pathway discovered in a serpentinizing system.</title>
        <authorList>
            <person name="Merino N."/>
            <person name="Kawai M."/>
            <person name="Boyd E.S."/>
            <person name="Colman D.R."/>
            <person name="McGlynn S.E."/>
            <person name="Nealson K.H."/>
            <person name="Kurokawa K."/>
            <person name="Hongoh Y."/>
        </authorList>
    </citation>
    <scope>NUCLEOTIDE SEQUENCE [LARGE SCALE GENOMIC DNA]</scope>
    <source>
        <strain evidence="3 4">S06</strain>
    </source>
</reference>
<dbReference type="SUPFAM" id="SSF102114">
    <property type="entry name" value="Radical SAM enzymes"/>
    <property type="match status" value="1"/>
</dbReference>
<evidence type="ECO:0000256" key="2">
    <source>
        <dbReference type="ARBA" id="ARBA00022485"/>
    </source>
</evidence>
<protein>
    <submittedName>
        <fullName evidence="3">Cyclic dehypoxanthinyl futalosine synthase</fullName>
    </submittedName>
</protein>
<evidence type="ECO:0000313" key="3">
    <source>
        <dbReference type="EMBL" id="GFP22528.1"/>
    </source>
</evidence>
<keyword evidence="2" id="KW-0408">Iron</keyword>
<dbReference type="GO" id="GO:0044689">
    <property type="term" value="F:7,8-didemethyl-8-hydroxy-5-deazariboflavin synthase activity"/>
    <property type="evidence" value="ECO:0007669"/>
    <property type="project" value="TreeGrafter"/>
</dbReference>
<dbReference type="Proteomes" id="UP000580051">
    <property type="component" value="Unassembled WGS sequence"/>
</dbReference>
<sequence>MSQRINVPETKTTEPAISQKIRNGERISEEEALVLMQKPDRLELGQLAHLVRQRMHPDNLVSFIIDRNINYTNICISGCQFCAFYRRQGDPETYLLSNQEIFRRIQETIDLGGTQIML</sequence>
<dbReference type="InterPro" id="IPR058240">
    <property type="entry name" value="rSAM_sf"/>
</dbReference>
<keyword evidence="2" id="KW-0004">4Fe-4S</keyword>
<name>A0A6V8NQD5_9ACTN</name>
<evidence type="ECO:0000313" key="4">
    <source>
        <dbReference type="Proteomes" id="UP000580051"/>
    </source>
</evidence>
<keyword evidence="2" id="KW-0411">Iron-sulfur</keyword>
<dbReference type="GO" id="GO:0051539">
    <property type="term" value="F:4 iron, 4 sulfur cluster binding"/>
    <property type="evidence" value="ECO:0007669"/>
    <property type="project" value="UniProtKB-KW"/>
</dbReference>
<comment type="caution">
    <text evidence="3">The sequence shown here is derived from an EMBL/GenBank/DDBJ whole genome shotgun (WGS) entry which is preliminary data.</text>
</comment>
<dbReference type="PANTHER" id="PTHR43076">
    <property type="entry name" value="FO SYNTHASE (COFH)"/>
    <property type="match status" value="1"/>
</dbReference>
<dbReference type="InterPro" id="IPR034405">
    <property type="entry name" value="F420"/>
</dbReference>
<organism evidence="3 4">
    <name type="scientific">Candidatus Hakubella thermalkaliphila</name>
    <dbReference type="NCBI Taxonomy" id="2754717"/>
    <lineage>
        <taxon>Bacteria</taxon>
        <taxon>Bacillati</taxon>
        <taxon>Actinomycetota</taxon>
        <taxon>Actinomycetota incertae sedis</taxon>
        <taxon>Candidatus Hakubellales</taxon>
        <taxon>Candidatus Hakubellaceae</taxon>
        <taxon>Candidatus Hakubella</taxon>
    </lineage>
</organism>
<feature type="non-terminal residue" evidence="3">
    <location>
        <position position="118"/>
    </location>
</feature>
<dbReference type="InterPro" id="IPR013785">
    <property type="entry name" value="Aldolase_TIM"/>
</dbReference>
<dbReference type="EMBL" id="BLRV01000488">
    <property type="protein sequence ID" value="GFP22528.1"/>
    <property type="molecule type" value="Genomic_DNA"/>
</dbReference>
<dbReference type="Gene3D" id="3.20.20.70">
    <property type="entry name" value="Aldolase class I"/>
    <property type="match status" value="1"/>
</dbReference>
<dbReference type="AlphaFoldDB" id="A0A6V8NQD5"/>
<proteinExistence type="predicted"/>
<gene>
    <name evidence="3" type="ORF">HKBW3S06_01756</name>
</gene>
<evidence type="ECO:0000256" key="1">
    <source>
        <dbReference type="ARBA" id="ARBA00001966"/>
    </source>
</evidence>
<comment type="cofactor">
    <cofactor evidence="1">
        <name>[4Fe-4S] cluster</name>
        <dbReference type="ChEBI" id="CHEBI:49883"/>
    </cofactor>
</comment>
<dbReference type="PANTHER" id="PTHR43076:SF1">
    <property type="entry name" value="LIPOYL SYNTHASE 2"/>
    <property type="match status" value="1"/>
</dbReference>